<dbReference type="InterPro" id="IPR003256">
    <property type="entry name" value="Ribosomal_uL24"/>
</dbReference>
<dbReference type="CDD" id="cd00065">
    <property type="entry name" value="FYVE_like_SF"/>
    <property type="match status" value="1"/>
</dbReference>
<dbReference type="GO" id="GO:0003735">
    <property type="term" value="F:structural constituent of ribosome"/>
    <property type="evidence" value="ECO:0007669"/>
    <property type="project" value="InterPro"/>
</dbReference>
<accession>A0A3B0SNL4</accession>
<dbReference type="CDD" id="cd06089">
    <property type="entry name" value="KOW_RPL26"/>
    <property type="match status" value="1"/>
</dbReference>
<evidence type="ECO:0000313" key="5">
    <source>
        <dbReference type="EMBL" id="VAW06040.1"/>
    </source>
</evidence>
<dbReference type="Pfam" id="PF17136">
    <property type="entry name" value="ribosomal_L24"/>
    <property type="match status" value="1"/>
</dbReference>
<keyword evidence="2 5" id="KW-0689">Ribosomal protein</keyword>
<dbReference type="PANTHER" id="PTHR12903">
    <property type="entry name" value="MITOCHONDRIAL RIBOSOMAL PROTEIN L24"/>
    <property type="match status" value="1"/>
</dbReference>
<gene>
    <name evidence="5" type="ORF">MNBD_ACTINO01-2117</name>
</gene>
<dbReference type="SMART" id="SM00739">
    <property type="entry name" value="KOW"/>
    <property type="match status" value="1"/>
</dbReference>
<dbReference type="InterPro" id="IPR008991">
    <property type="entry name" value="Translation_prot_SH3-like_sf"/>
</dbReference>
<dbReference type="GO" id="GO:0003723">
    <property type="term" value="F:RNA binding"/>
    <property type="evidence" value="ECO:0007669"/>
    <property type="project" value="InterPro"/>
</dbReference>
<dbReference type="NCBIfam" id="TIGR01079">
    <property type="entry name" value="rplX_bact"/>
    <property type="match status" value="1"/>
</dbReference>
<dbReference type="InterPro" id="IPR005824">
    <property type="entry name" value="KOW"/>
</dbReference>
<feature type="domain" description="KOW" evidence="4">
    <location>
        <begin position="2"/>
        <end position="29"/>
    </location>
</feature>
<dbReference type="SUPFAM" id="SSF50104">
    <property type="entry name" value="Translation proteins SH3-like domain"/>
    <property type="match status" value="1"/>
</dbReference>
<organism evidence="5">
    <name type="scientific">hydrothermal vent metagenome</name>
    <dbReference type="NCBI Taxonomy" id="652676"/>
    <lineage>
        <taxon>unclassified sequences</taxon>
        <taxon>metagenomes</taxon>
        <taxon>ecological metagenomes</taxon>
    </lineage>
</organism>
<evidence type="ECO:0000256" key="3">
    <source>
        <dbReference type="ARBA" id="ARBA00023274"/>
    </source>
</evidence>
<reference evidence="5" key="1">
    <citation type="submission" date="2018-06" db="EMBL/GenBank/DDBJ databases">
        <authorList>
            <person name="Zhirakovskaya E."/>
        </authorList>
    </citation>
    <scope>NUCLEOTIDE SEQUENCE</scope>
</reference>
<protein>
    <submittedName>
        <fullName evidence="5">LSU ribosomal protein L24p (L26e)</fullName>
    </submittedName>
</protein>
<dbReference type="EMBL" id="UOEI01000449">
    <property type="protein sequence ID" value="VAW06040.1"/>
    <property type="molecule type" value="Genomic_DNA"/>
</dbReference>
<dbReference type="InterPro" id="IPR014722">
    <property type="entry name" value="Rib_uL2_dom2"/>
</dbReference>
<evidence type="ECO:0000256" key="2">
    <source>
        <dbReference type="ARBA" id="ARBA00022980"/>
    </source>
</evidence>
<dbReference type="InterPro" id="IPR041988">
    <property type="entry name" value="Ribosomal_uL24_KOW"/>
</dbReference>
<dbReference type="GO" id="GO:1990904">
    <property type="term" value="C:ribonucleoprotein complex"/>
    <property type="evidence" value="ECO:0007669"/>
    <property type="project" value="UniProtKB-KW"/>
</dbReference>
<keyword evidence="3" id="KW-0687">Ribonucleoprotein</keyword>
<dbReference type="InterPro" id="IPR057264">
    <property type="entry name" value="Ribosomal_uL24_C"/>
</dbReference>
<dbReference type="GO" id="GO:0006412">
    <property type="term" value="P:translation"/>
    <property type="evidence" value="ECO:0007669"/>
    <property type="project" value="InterPro"/>
</dbReference>
<dbReference type="AlphaFoldDB" id="A0A3B0SNL4"/>
<sequence>MKVRKGDTVMVITGKDAGTESKIAKVYPKDNRIIVEGVATAKRHQRATGDVNTGGIIDKDMPINASNVMIVCKECGPTKIGARFDDDGNKHRVCRKCGSDL</sequence>
<proteinExistence type="inferred from homology"/>
<dbReference type="HAMAP" id="MF_01326_B">
    <property type="entry name" value="Ribosomal_uL24_B"/>
    <property type="match status" value="1"/>
</dbReference>
<dbReference type="Gene3D" id="2.30.30.30">
    <property type="match status" value="1"/>
</dbReference>
<dbReference type="Pfam" id="PF00467">
    <property type="entry name" value="KOW"/>
    <property type="match status" value="1"/>
</dbReference>
<evidence type="ECO:0000256" key="1">
    <source>
        <dbReference type="ARBA" id="ARBA00010618"/>
    </source>
</evidence>
<name>A0A3B0SNL4_9ZZZZ</name>
<dbReference type="GO" id="GO:0005840">
    <property type="term" value="C:ribosome"/>
    <property type="evidence" value="ECO:0007669"/>
    <property type="project" value="UniProtKB-KW"/>
</dbReference>
<comment type="similarity">
    <text evidence="1">Belongs to the universal ribosomal protein uL24 family.</text>
</comment>
<evidence type="ECO:0000259" key="4">
    <source>
        <dbReference type="SMART" id="SM00739"/>
    </source>
</evidence>